<proteinExistence type="predicted"/>
<feature type="coiled-coil region" evidence="1">
    <location>
        <begin position="209"/>
        <end position="236"/>
    </location>
</feature>
<evidence type="ECO:0000256" key="1">
    <source>
        <dbReference type="SAM" id="Coils"/>
    </source>
</evidence>
<name>A0A927RCV4_9BACL</name>
<dbReference type="RefSeq" id="WP_192598518.1">
    <property type="nucleotide sequence ID" value="NZ_JADBEL010000008.1"/>
</dbReference>
<dbReference type="AlphaFoldDB" id="A0A927RCV4"/>
<sequence length="380" mass="44051">MENIFLQGIKTPQKVLVFGDYRIYSDFETFKEYKLGDTSGRALASFIKRDGQQEETSPLVAEFITDIDAEKLDEYNQSFLKKLSKKMNVELNEEINSLQDIADKVGGDLDDFKDYTFIGIDESSLLNVRAYDLEEAESLYTELAKLTPFDNKGLLKFSKVFGLPFGVSEDVVDWGQFETNETPVTIPVALLTRFHSELMYYRYLFDMFKNVKLQNIEELKRREDQAAKEVYELLKKMAEDVADKTGTTISGFPDMETGIENLRKNKIGSSSGEKLLLMEKQTLASRLYGGKKKLQIELDFDHGKFVPKIYFFDLFEYAYFQIMTALVNDAELRECEYCGHVFEVTYEGRRFCPPLPFRKRSSCEMAYNNKRRKENAEENK</sequence>
<comment type="caution">
    <text evidence="2">The sequence shown here is derived from an EMBL/GenBank/DDBJ whole genome shotgun (WGS) entry which is preliminary data.</text>
</comment>
<dbReference type="Proteomes" id="UP000658225">
    <property type="component" value="Unassembled WGS sequence"/>
</dbReference>
<dbReference type="EMBL" id="JADBEL010000008">
    <property type="protein sequence ID" value="MBE1554760.1"/>
    <property type="molecule type" value="Genomic_DNA"/>
</dbReference>
<evidence type="ECO:0000313" key="3">
    <source>
        <dbReference type="Proteomes" id="UP000658225"/>
    </source>
</evidence>
<gene>
    <name evidence="2" type="ORF">H4683_001838</name>
</gene>
<keyword evidence="3" id="KW-1185">Reference proteome</keyword>
<evidence type="ECO:0000313" key="2">
    <source>
        <dbReference type="EMBL" id="MBE1554760.1"/>
    </source>
</evidence>
<reference evidence="2" key="1">
    <citation type="submission" date="2020-10" db="EMBL/GenBank/DDBJ databases">
        <title>Genomic Encyclopedia of Type Strains, Phase IV (KMG-IV): sequencing the most valuable type-strain genomes for metagenomic binning, comparative biology and taxonomic classification.</title>
        <authorList>
            <person name="Goeker M."/>
        </authorList>
    </citation>
    <scope>NUCLEOTIDE SEQUENCE</scope>
    <source>
        <strain evidence="2">DSM 13886</strain>
    </source>
</reference>
<organism evidence="2 3">
    <name type="scientific">Sporosarcina limicola</name>
    <dbReference type="NCBI Taxonomy" id="34101"/>
    <lineage>
        <taxon>Bacteria</taxon>
        <taxon>Bacillati</taxon>
        <taxon>Bacillota</taxon>
        <taxon>Bacilli</taxon>
        <taxon>Bacillales</taxon>
        <taxon>Caryophanaceae</taxon>
        <taxon>Sporosarcina</taxon>
    </lineage>
</organism>
<protein>
    <submittedName>
        <fullName evidence="2">Uncharacterized protein</fullName>
    </submittedName>
</protein>
<keyword evidence="1" id="KW-0175">Coiled coil</keyword>
<accession>A0A927RCV4</accession>